<evidence type="ECO:0000256" key="4">
    <source>
        <dbReference type="ARBA" id="ARBA00022989"/>
    </source>
</evidence>
<feature type="domain" description="Mechanosensitive ion channel MscS" evidence="7">
    <location>
        <begin position="185"/>
        <end position="253"/>
    </location>
</feature>
<keyword evidence="4 6" id="KW-1133">Transmembrane helix</keyword>
<gene>
    <name evidence="9" type="ORF">OSH00_01420</name>
</gene>
<dbReference type="RefSeq" id="WP_266128944.1">
    <property type="nucleotide sequence ID" value="NZ_JAPKMY010000001.1"/>
</dbReference>
<feature type="transmembrane region" description="Helical" evidence="6">
    <location>
        <begin position="143"/>
        <end position="161"/>
    </location>
</feature>
<feature type="domain" description="Mechanosensitive ion channel MscS C-terminal" evidence="8">
    <location>
        <begin position="334"/>
        <end position="396"/>
    </location>
</feature>
<feature type="transmembrane region" description="Helical" evidence="6">
    <location>
        <begin position="167"/>
        <end position="194"/>
    </location>
</feature>
<dbReference type="PANTHER" id="PTHR30414">
    <property type="entry name" value="MINICONDUCTANCE MECHANOSENSITIVE CHANNEL YBDG"/>
    <property type="match status" value="1"/>
</dbReference>
<protein>
    <submittedName>
        <fullName evidence="9">Mechanosensitive ion channel</fullName>
    </submittedName>
</protein>
<dbReference type="GO" id="GO:0008381">
    <property type="term" value="F:mechanosensitive monoatomic ion channel activity"/>
    <property type="evidence" value="ECO:0007669"/>
    <property type="project" value="InterPro"/>
</dbReference>
<evidence type="ECO:0000256" key="6">
    <source>
        <dbReference type="SAM" id="Phobius"/>
    </source>
</evidence>
<dbReference type="EMBL" id="JAPKMY010000001">
    <property type="protein sequence ID" value="MCX5466408.1"/>
    <property type="molecule type" value="Genomic_DNA"/>
</dbReference>
<evidence type="ECO:0000313" key="10">
    <source>
        <dbReference type="Proteomes" id="UP001146019"/>
    </source>
</evidence>
<feature type="transmembrane region" description="Helical" evidence="6">
    <location>
        <begin position="101"/>
        <end position="122"/>
    </location>
</feature>
<feature type="transmembrane region" description="Helical" evidence="6">
    <location>
        <begin position="20"/>
        <end position="40"/>
    </location>
</feature>
<evidence type="ECO:0000259" key="8">
    <source>
        <dbReference type="Pfam" id="PF21082"/>
    </source>
</evidence>
<evidence type="ECO:0000256" key="2">
    <source>
        <dbReference type="ARBA" id="ARBA00008017"/>
    </source>
</evidence>
<dbReference type="PANTHER" id="PTHR30414:SF0">
    <property type="entry name" value="MINICONDUCTANCE MECHANOSENSITIVE CHANNEL YBDG"/>
    <property type="match status" value="1"/>
</dbReference>
<dbReference type="Gene3D" id="2.30.30.60">
    <property type="match status" value="1"/>
</dbReference>
<keyword evidence="3 6" id="KW-0812">Transmembrane</keyword>
<dbReference type="InterPro" id="IPR030192">
    <property type="entry name" value="YbdG"/>
</dbReference>
<dbReference type="InterPro" id="IPR023408">
    <property type="entry name" value="MscS_beta-dom_sf"/>
</dbReference>
<evidence type="ECO:0000256" key="3">
    <source>
        <dbReference type="ARBA" id="ARBA00022692"/>
    </source>
</evidence>
<dbReference type="GO" id="GO:0005886">
    <property type="term" value="C:plasma membrane"/>
    <property type="evidence" value="ECO:0007669"/>
    <property type="project" value="TreeGrafter"/>
</dbReference>
<name>A0A9X3DQ75_9GAMM</name>
<dbReference type="InterPro" id="IPR049278">
    <property type="entry name" value="MS_channel_C"/>
</dbReference>
<evidence type="ECO:0000259" key="7">
    <source>
        <dbReference type="Pfam" id="PF00924"/>
    </source>
</evidence>
<dbReference type="SUPFAM" id="SSF50182">
    <property type="entry name" value="Sm-like ribonucleoproteins"/>
    <property type="match status" value="1"/>
</dbReference>
<comment type="similarity">
    <text evidence="2">Belongs to the MscS (TC 1.A.23) family.</text>
</comment>
<accession>A0A9X3DQ75</accession>
<evidence type="ECO:0000256" key="1">
    <source>
        <dbReference type="ARBA" id="ARBA00004127"/>
    </source>
</evidence>
<sequence length="421" mass="48043">MDKFAFLKNIQEWSDQYPWLEMLTSLSILLLFAFLANFIAKQVVVRGIRKLISKMKFAYSEIFSEHSVIRRVANIVPAIVILNGINTVPHLSIKVVSLVQMAAQAFIFLTIALAISELLNVFNLFYQRNPKSLNKPIKGYLQLVKLIVFIVCGLLVLGTFLKKDVFTLLAGFGAMAAVLLLVFQNTILSLVASVQISSYDMVRIGDWIEMPSLNADGDVIDMSLHTITVQNFDKTFTTIPTNKLVTDTFRNWRGMKLLGARRIKRSIFIDQTSIHFITQEEQQKLKEFLLLDQYLDNKQSELENFNQQFENQSVYNQRRLTNIGTFRAYVEFYLKQHSGIAKNQSLIIRQLQPTSEGIPLEIYAFANTTVWNDYEAIQSDIFDHLMAIIPEFGLKIYQAPSGSDLRSLSPHASNHTSEHLS</sequence>
<dbReference type="Pfam" id="PF21082">
    <property type="entry name" value="MS_channel_3rd"/>
    <property type="match status" value="1"/>
</dbReference>
<dbReference type="GO" id="GO:0012505">
    <property type="term" value="C:endomembrane system"/>
    <property type="evidence" value="ECO:0007669"/>
    <property type="project" value="UniProtKB-SubCell"/>
</dbReference>
<organism evidence="9 10">
    <name type="scientific">Acinetobacter nematophilus</name>
    <dbReference type="NCBI Taxonomy" id="2994642"/>
    <lineage>
        <taxon>Bacteria</taxon>
        <taxon>Pseudomonadati</taxon>
        <taxon>Pseudomonadota</taxon>
        <taxon>Gammaproteobacteria</taxon>
        <taxon>Moraxellales</taxon>
        <taxon>Moraxellaceae</taxon>
        <taxon>Acinetobacter</taxon>
    </lineage>
</organism>
<proteinExistence type="inferred from homology"/>
<dbReference type="Pfam" id="PF00924">
    <property type="entry name" value="MS_channel_2nd"/>
    <property type="match status" value="1"/>
</dbReference>
<dbReference type="InterPro" id="IPR006685">
    <property type="entry name" value="MscS_channel_2nd"/>
</dbReference>
<dbReference type="Proteomes" id="UP001146019">
    <property type="component" value="Unassembled WGS sequence"/>
</dbReference>
<evidence type="ECO:0000313" key="9">
    <source>
        <dbReference type="EMBL" id="MCX5466408.1"/>
    </source>
</evidence>
<feature type="transmembrane region" description="Helical" evidence="6">
    <location>
        <begin position="72"/>
        <end position="89"/>
    </location>
</feature>
<evidence type="ECO:0000256" key="5">
    <source>
        <dbReference type="ARBA" id="ARBA00023136"/>
    </source>
</evidence>
<dbReference type="GO" id="GO:0071470">
    <property type="term" value="P:cellular response to osmotic stress"/>
    <property type="evidence" value="ECO:0007669"/>
    <property type="project" value="InterPro"/>
</dbReference>
<keyword evidence="5 6" id="KW-0472">Membrane</keyword>
<reference evidence="9" key="1">
    <citation type="submission" date="2022-11" db="EMBL/GenBank/DDBJ databases">
        <title>Biodiversity and phylogenetic relationships of bacteria.</title>
        <authorList>
            <person name="Machado R.A.R."/>
            <person name="Bhat A."/>
            <person name="Loulou A."/>
            <person name="Kallel S."/>
        </authorList>
    </citation>
    <scope>NUCLEOTIDE SEQUENCE</scope>
    <source>
        <strain evidence="9">A-IN1</strain>
    </source>
</reference>
<dbReference type="InterPro" id="IPR010920">
    <property type="entry name" value="LSM_dom_sf"/>
</dbReference>
<comment type="subcellular location">
    <subcellularLocation>
        <location evidence="1">Endomembrane system</location>
        <topology evidence="1">Multi-pass membrane protein</topology>
    </subcellularLocation>
</comment>
<dbReference type="AlphaFoldDB" id="A0A9X3DQ75"/>
<keyword evidence="10" id="KW-1185">Reference proteome</keyword>
<comment type="caution">
    <text evidence="9">The sequence shown here is derived from an EMBL/GenBank/DDBJ whole genome shotgun (WGS) entry which is preliminary data.</text>
</comment>